<organism evidence="1 2">
    <name type="scientific">Sphagnum troendelagicum</name>
    <dbReference type="NCBI Taxonomy" id="128251"/>
    <lineage>
        <taxon>Eukaryota</taxon>
        <taxon>Viridiplantae</taxon>
        <taxon>Streptophyta</taxon>
        <taxon>Embryophyta</taxon>
        <taxon>Bryophyta</taxon>
        <taxon>Sphagnophytina</taxon>
        <taxon>Sphagnopsida</taxon>
        <taxon>Sphagnales</taxon>
        <taxon>Sphagnaceae</taxon>
        <taxon>Sphagnum</taxon>
    </lineage>
</organism>
<dbReference type="Proteomes" id="UP001497512">
    <property type="component" value="Chromosome 4"/>
</dbReference>
<sequence>MWRGGQSAMDPRLGLSARVELPLPNLSTLCRPAESDLTARVSCHPADFDARLNHVVLVLGPNSNADENETQKVQAYQVTAMSARASGKSLEKYYLHSRDEWQLFGYHLTGLPWPGFSEICCKIQFILLKNQQGETQIAKYCISTRDFEKPKLEFEVSVFSPFDLEI</sequence>
<dbReference type="EMBL" id="OZ019896">
    <property type="protein sequence ID" value="CAK9222986.1"/>
    <property type="molecule type" value="Genomic_DNA"/>
</dbReference>
<keyword evidence="2" id="KW-1185">Reference proteome</keyword>
<protein>
    <submittedName>
        <fullName evidence="1">Uncharacterized protein</fullName>
    </submittedName>
</protein>
<proteinExistence type="predicted"/>
<evidence type="ECO:0000313" key="1">
    <source>
        <dbReference type="EMBL" id="CAK9222986.1"/>
    </source>
</evidence>
<name>A0ABP0UK81_9BRYO</name>
<reference evidence="1" key="1">
    <citation type="submission" date="2024-02" db="EMBL/GenBank/DDBJ databases">
        <authorList>
            <consortium name="ELIXIR-Norway"/>
            <consortium name="Elixir Norway"/>
        </authorList>
    </citation>
    <scope>NUCLEOTIDE SEQUENCE</scope>
</reference>
<evidence type="ECO:0000313" key="2">
    <source>
        <dbReference type="Proteomes" id="UP001497512"/>
    </source>
</evidence>
<gene>
    <name evidence="1" type="ORF">CSSPTR1EN2_LOCUS16605</name>
</gene>
<accession>A0ABP0UK81</accession>